<evidence type="ECO:0000256" key="1">
    <source>
        <dbReference type="SAM" id="SignalP"/>
    </source>
</evidence>
<proteinExistence type="predicted"/>
<organism evidence="2 3">
    <name type="scientific">Marasmius crinis-equi</name>
    <dbReference type="NCBI Taxonomy" id="585013"/>
    <lineage>
        <taxon>Eukaryota</taxon>
        <taxon>Fungi</taxon>
        <taxon>Dikarya</taxon>
        <taxon>Basidiomycota</taxon>
        <taxon>Agaricomycotina</taxon>
        <taxon>Agaricomycetes</taxon>
        <taxon>Agaricomycetidae</taxon>
        <taxon>Agaricales</taxon>
        <taxon>Marasmiineae</taxon>
        <taxon>Marasmiaceae</taxon>
        <taxon>Marasmius</taxon>
    </lineage>
</organism>
<keyword evidence="1" id="KW-0732">Signal</keyword>
<evidence type="ECO:0000313" key="3">
    <source>
        <dbReference type="Proteomes" id="UP001465976"/>
    </source>
</evidence>
<dbReference type="EMBL" id="JBAHYK010000169">
    <property type="protein sequence ID" value="KAL0577255.1"/>
    <property type="molecule type" value="Genomic_DNA"/>
</dbReference>
<feature type="signal peptide" evidence="1">
    <location>
        <begin position="1"/>
        <end position="20"/>
    </location>
</feature>
<sequence>MQLSSKLITIAALVIPSVLASPVPSGTYWDEDCGCEKPHPQPAKAPVANVNVGNQCGQFGTQSNFCFNGGQYTALSGSCNGGDVYCCQSSPWQNGVFNSNTGNCQTTTVNNYGSTSSSSSSPSSSSTGGLLGTATDLVGKVTSAL</sequence>
<reference evidence="2 3" key="1">
    <citation type="submission" date="2024-02" db="EMBL/GenBank/DDBJ databases">
        <title>A draft genome for the cacao thread blight pathogen Marasmius crinis-equi.</title>
        <authorList>
            <person name="Cohen S.P."/>
            <person name="Baruah I.K."/>
            <person name="Amoako-Attah I."/>
            <person name="Bukari Y."/>
            <person name="Meinhardt L.W."/>
            <person name="Bailey B.A."/>
        </authorList>
    </citation>
    <scope>NUCLEOTIDE SEQUENCE [LARGE SCALE GENOMIC DNA]</scope>
    <source>
        <strain evidence="2 3">GH-76</strain>
    </source>
</reference>
<evidence type="ECO:0000313" key="2">
    <source>
        <dbReference type="EMBL" id="KAL0577255.1"/>
    </source>
</evidence>
<comment type="caution">
    <text evidence="2">The sequence shown here is derived from an EMBL/GenBank/DDBJ whole genome shotgun (WGS) entry which is preliminary data.</text>
</comment>
<feature type="chain" id="PRO_5045595058" evidence="1">
    <location>
        <begin position="21"/>
        <end position="145"/>
    </location>
</feature>
<protein>
    <submittedName>
        <fullName evidence="2">Uncharacterized protein</fullName>
    </submittedName>
</protein>
<gene>
    <name evidence="2" type="ORF">V5O48_004743</name>
</gene>
<dbReference type="Proteomes" id="UP001465976">
    <property type="component" value="Unassembled WGS sequence"/>
</dbReference>
<keyword evidence="3" id="KW-1185">Reference proteome</keyword>
<accession>A0ABR3FQ70</accession>
<name>A0ABR3FQ70_9AGAR</name>